<name>A0A1L9N960_ASPTC</name>
<dbReference type="EMBL" id="KV878198">
    <property type="protein sequence ID" value="OJI85848.1"/>
    <property type="molecule type" value="Genomic_DNA"/>
</dbReference>
<dbReference type="VEuPathDB" id="FungiDB:ASPTUDRAFT_55439"/>
<keyword evidence="2" id="KW-1185">Reference proteome</keyword>
<protein>
    <submittedName>
        <fullName evidence="1">Uncharacterized protein</fullName>
    </submittedName>
</protein>
<evidence type="ECO:0000313" key="1">
    <source>
        <dbReference type="EMBL" id="OJI85848.1"/>
    </source>
</evidence>
<dbReference type="OrthoDB" id="10434449at2759"/>
<evidence type="ECO:0000313" key="2">
    <source>
        <dbReference type="Proteomes" id="UP000184304"/>
    </source>
</evidence>
<organism evidence="1 2">
    <name type="scientific">Aspergillus tubingensis (strain CBS 134.48)</name>
    <dbReference type="NCBI Taxonomy" id="767770"/>
    <lineage>
        <taxon>Eukaryota</taxon>
        <taxon>Fungi</taxon>
        <taxon>Dikarya</taxon>
        <taxon>Ascomycota</taxon>
        <taxon>Pezizomycotina</taxon>
        <taxon>Eurotiomycetes</taxon>
        <taxon>Eurotiomycetidae</taxon>
        <taxon>Eurotiales</taxon>
        <taxon>Aspergillaceae</taxon>
        <taxon>Aspergillus</taxon>
        <taxon>Aspergillus subgen. Circumdati</taxon>
    </lineage>
</organism>
<reference evidence="2" key="1">
    <citation type="journal article" date="2017" name="Genome Biol.">
        <title>Comparative genomics reveals high biological diversity and specific adaptations in the industrially and medically important fungal genus Aspergillus.</title>
        <authorList>
            <person name="de Vries R.P."/>
            <person name="Riley R."/>
            <person name="Wiebenga A."/>
            <person name="Aguilar-Osorio G."/>
            <person name="Amillis S."/>
            <person name="Uchima C.A."/>
            <person name="Anderluh G."/>
            <person name="Asadollahi M."/>
            <person name="Askin M."/>
            <person name="Barry K."/>
            <person name="Battaglia E."/>
            <person name="Bayram O."/>
            <person name="Benocci T."/>
            <person name="Braus-Stromeyer S.A."/>
            <person name="Caldana C."/>
            <person name="Canovas D."/>
            <person name="Cerqueira G.C."/>
            <person name="Chen F."/>
            <person name="Chen W."/>
            <person name="Choi C."/>
            <person name="Clum A."/>
            <person name="Dos Santos R.A."/>
            <person name="Damasio A.R."/>
            <person name="Diallinas G."/>
            <person name="Emri T."/>
            <person name="Fekete E."/>
            <person name="Flipphi M."/>
            <person name="Freyberg S."/>
            <person name="Gallo A."/>
            <person name="Gournas C."/>
            <person name="Habgood R."/>
            <person name="Hainaut M."/>
            <person name="Harispe M.L."/>
            <person name="Henrissat B."/>
            <person name="Hilden K.S."/>
            <person name="Hope R."/>
            <person name="Hossain A."/>
            <person name="Karabika E."/>
            <person name="Karaffa L."/>
            <person name="Karanyi Z."/>
            <person name="Krasevec N."/>
            <person name="Kuo A."/>
            <person name="Kusch H."/>
            <person name="LaButti K."/>
            <person name="Lagendijk E.L."/>
            <person name="Lapidus A."/>
            <person name="Levasseur A."/>
            <person name="Lindquist E."/>
            <person name="Lipzen A."/>
            <person name="Logrieco A.F."/>
            <person name="MacCabe A."/>
            <person name="Maekelae M.R."/>
            <person name="Malavazi I."/>
            <person name="Melin P."/>
            <person name="Meyer V."/>
            <person name="Mielnichuk N."/>
            <person name="Miskei M."/>
            <person name="Molnar A.P."/>
            <person name="Mule G."/>
            <person name="Ngan C.Y."/>
            <person name="Orejas M."/>
            <person name="Orosz E."/>
            <person name="Ouedraogo J.P."/>
            <person name="Overkamp K.M."/>
            <person name="Park H.-S."/>
            <person name="Perrone G."/>
            <person name="Piumi F."/>
            <person name="Punt P.J."/>
            <person name="Ram A.F."/>
            <person name="Ramon A."/>
            <person name="Rauscher S."/>
            <person name="Record E."/>
            <person name="Riano-Pachon D.M."/>
            <person name="Robert V."/>
            <person name="Roehrig J."/>
            <person name="Ruller R."/>
            <person name="Salamov A."/>
            <person name="Salih N.S."/>
            <person name="Samson R.A."/>
            <person name="Sandor E."/>
            <person name="Sanguinetti M."/>
            <person name="Schuetze T."/>
            <person name="Sepcic K."/>
            <person name="Shelest E."/>
            <person name="Sherlock G."/>
            <person name="Sophianopoulou V."/>
            <person name="Squina F.M."/>
            <person name="Sun H."/>
            <person name="Susca A."/>
            <person name="Todd R.B."/>
            <person name="Tsang A."/>
            <person name="Unkles S.E."/>
            <person name="van de Wiele N."/>
            <person name="van Rossen-Uffink D."/>
            <person name="Oliveira J.V."/>
            <person name="Vesth T.C."/>
            <person name="Visser J."/>
            <person name="Yu J.-H."/>
            <person name="Zhou M."/>
            <person name="Andersen M.R."/>
            <person name="Archer D.B."/>
            <person name="Baker S.E."/>
            <person name="Benoit I."/>
            <person name="Brakhage A.A."/>
            <person name="Braus G.H."/>
            <person name="Fischer R."/>
            <person name="Frisvad J.C."/>
            <person name="Goldman G.H."/>
            <person name="Houbraken J."/>
            <person name="Oakley B."/>
            <person name="Pocsi I."/>
            <person name="Scazzocchio C."/>
            <person name="Seiboth B."/>
            <person name="vanKuyk P.A."/>
            <person name="Wortman J."/>
            <person name="Dyer P.S."/>
            <person name="Grigoriev I.V."/>
        </authorList>
    </citation>
    <scope>NUCLEOTIDE SEQUENCE [LARGE SCALE GENOMIC DNA]</scope>
    <source>
        <strain evidence="2">CBS 134.48</strain>
    </source>
</reference>
<proteinExistence type="predicted"/>
<accession>A0A1L9N960</accession>
<dbReference type="AlphaFoldDB" id="A0A1L9N960"/>
<gene>
    <name evidence="1" type="ORF">ASPTUDRAFT_55439</name>
</gene>
<dbReference type="Proteomes" id="UP000184304">
    <property type="component" value="Unassembled WGS sequence"/>
</dbReference>
<sequence>MILLSIPQYHNFTLMVNIQGNEGCPRASRISTPIFPDTVISHVTYHSTPVELVGLVRFAWMMTRETCSFGGDTTPAPHVRSNYGAMEAQNATGQIGQTIGLVILRKRVRNMGNYNLHLDSSRHSKEKRQLKGLDLEGRQWTILFALLILGDDPWNEWVGIPIRHRV</sequence>